<dbReference type="STRING" id="1817824.A2751_00200"/>
<dbReference type="GO" id="GO:0006465">
    <property type="term" value="P:signal peptide processing"/>
    <property type="evidence" value="ECO:0007669"/>
    <property type="project" value="InterPro"/>
</dbReference>
<dbReference type="CDD" id="cd06530">
    <property type="entry name" value="S26_SPase_I"/>
    <property type="match status" value="1"/>
</dbReference>
<feature type="domain" description="Peptidase S26" evidence="3">
    <location>
        <begin position="6"/>
        <end position="59"/>
    </location>
</feature>
<sequence length="98" mass="11368">MSWPIKLIKIKGHSMQPTIQDGRLILVNQWAYIFKKPRIRDIAVFRKDNKLFCKRITAVHTDGYCTMLGDNESDSLDSRELGKIRFDSILGKACVKER</sequence>
<dbReference type="InterPro" id="IPR000223">
    <property type="entry name" value="Pept_S26A_signal_pept_1"/>
</dbReference>
<dbReference type="Pfam" id="PF10502">
    <property type="entry name" value="Peptidase_S26"/>
    <property type="match status" value="1"/>
</dbReference>
<evidence type="ECO:0000313" key="4">
    <source>
        <dbReference type="EMBL" id="OGE78950.1"/>
    </source>
</evidence>
<gene>
    <name evidence="4" type="ORF">A2751_00200</name>
</gene>
<comment type="similarity">
    <text evidence="1">Belongs to the peptidase S26 family.</text>
</comment>
<dbReference type="InterPro" id="IPR036286">
    <property type="entry name" value="LexA/Signal_pep-like_sf"/>
</dbReference>
<evidence type="ECO:0000259" key="3">
    <source>
        <dbReference type="Pfam" id="PF10502"/>
    </source>
</evidence>
<evidence type="ECO:0000313" key="5">
    <source>
        <dbReference type="Proteomes" id="UP000176864"/>
    </source>
</evidence>
<dbReference type="PANTHER" id="PTHR43390:SF1">
    <property type="entry name" value="CHLOROPLAST PROCESSING PEPTIDASE"/>
    <property type="match status" value="1"/>
</dbReference>
<dbReference type="SUPFAM" id="SSF51306">
    <property type="entry name" value="LexA/Signal peptidase"/>
    <property type="match status" value="1"/>
</dbReference>
<dbReference type="AlphaFoldDB" id="A0A1F5NNK4"/>
<dbReference type="EMBL" id="MFEK01000011">
    <property type="protein sequence ID" value="OGE78950.1"/>
    <property type="molecule type" value="Genomic_DNA"/>
</dbReference>
<feature type="active site" evidence="2">
    <location>
        <position position="14"/>
    </location>
</feature>
<dbReference type="Gene3D" id="2.10.109.10">
    <property type="entry name" value="Umud Fragment, subunit A"/>
    <property type="match status" value="1"/>
</dbReference>
<name>A0A1F5NNK4_9BACT</name>
<evidence type="ECO:0000256" key="2">
    <source>
        <dbReference type="PIRSR" id="PIRSR600223-1"/>
    </source>
</evidence>
<dbReference type="PANTHER" id="PTHR43390">
    <property type="entry name" value="SIGNAL PEPTIDASE I"/>
    <property type="match status" value="1"/>
</dbReference>
<dbReference type="InterPro" id="IPR019533">
    <property type="entry name" value="Peptidase_S26"/>
</dbReference>
<feature type="active site" evidence="2">
    <location>
        <position position="54"/>
    </location>
</feature>
<organism evidence="4 5">
    <name type="scientific">Candidatus Doudnabacteria bacterium RIFCSPHIGHO2_01_FULL_46_14</name>
    <dbReference type="NCBI Taxonomy" id="1817824"/>
    <lineage>
        <taxon>Bacteria</taxon>
        <taxon>Candidatus Doudnaibacteriota</taxon>
    </lineage>
</organism>
<accession>A0A1F5NNK4</accession>
<comment type="caution">
    <text evidence="4">The sequence shown here is derived from an EMBL/GenBank/DDBJ whole genome shotgun (WGS) entry which is preliminary data.</text>
</comment>
<dbReference type="GO" id="GO:0004252">
    <property type="term" value="F:serine-type endopeptidase activity"/>
    <property type="evidence" value="ECO:0007669"/>
    <property type="project" value="InterPro"/>
</dbReference>
<reference evidence="4 5" key="1">
    <citation type="journal article" date="2016" name="Nat. Commun.">
        <title>Thousands of microbial genomes shed light on interconnected biogeochemical processes in an aquifer system.</title>
        <authorList>
            <person name="Anantharaman K."/>
            <person name="Brown C.T."/>
            <person name="Hug L.A."/>
            <person name="Sharon I."/>
            <person name="Castelle C.J."/>
            <person name="Probst A.J."/>
            <person name="Thomas B.C."/>
            <person name="Singh A."/>
            <person name="Wilkins M.J."/>
            <person name="Karaoz U."/>
            <person name="Brodie E.L."/>
            <person name="Williams K.H."/>
            <person name="Hubbard S.S."/>
            <person name="Banfield J.F."/>
        </authorList>
    </citation>
    <scope>NUCLEOTIDE SEQUENCE [LARGE SCALE GENOMIC DNA]</scope>
</reference>
<protein>
    <recommendedName>
        <fullName evidence="3">Peptidase S26 domain-containing protein</fullName>
    </recommendedName>
</protein>
<dbReference type="GO" id="GO:0016020">
    <property type="term" value="C:membrane"/>
    <property type="evidence" value="ECO:0007669"/>
    <property type="project" value="InterPro"/>
</dbReference>
<dbReference type="Proteomes" id="UP000176864">
    <property type="component" value="Unassembled WGS sequence"/>
</dbReference>
<evidence type="ECO:0000256" key="1">
    <source>
        <dbReference type="ARBA" id="ARBA00009370"/>
    </source>
</evidence>
<proteinExistence type="inferred from homology"/>